<protein>
    <submittedName>
        <fullName evidence="2">Uncharacterized protein</fullName>
    </submittedName>
</protein>
<dbReference type="Proteomes" id="UP000244336">
    <property type="component" value="Chromosome 3"/>
</dbReference>
<dbReference type="STRING" id="1504633.A0A2T7EFS2"/>
<dbReference type="OrthoDB" id="695145at2759"/>
<feature type="region of interest" description="Disordered" evidence="1">
    <location>
        <begin position="128"/>
        <end position="158"/>
    </location>
</feature>
<evidence type="ECO:0000256" key="1">
    <source>
        <dbReference type="SAM" id="MobiDB-lite"/>
    </source>
</evidence>
<accession>A0A2T7EFS2</accession>
<feature type="region of interest" description="Disordered" evidence="1">
    <location>
        <begin position="17"/>
        <end position="40"/>
    </location>
</feature>
<dbReference type="AlphaFoldDB" id="A0A2T7EFS2"/>
<feature type="compositionally biased region" description="Basic residues" evidence="1">
    <location>
        <begin position="173"/>
        <end position="185"/>
    </location>
</feature>
<feature type="compositionally biased region" description="Basic and acidic residues" evidence="1">
    <location>
        <begin position="22"/>
        <end position="36"/>
    </location>
</feature>
<gene>
    <name evidence="2" type="ORF">GQ55_3G348500</name>
</gene>
<organism evidence="2 3">
    <name type="scientific">Panicum hallii var. hallii</name>
    <dbReference type="NCBI Taxonomy" id="1504633"/>
    <lineage>
        <taxon>Eukaryota</taxon>
        <taxon>Viridiplantae</taxon>
        <taxon>Streptophyta</taxon>
        <taxon>Embryophyta</taxon>
        <taxon>Tracheophyta</taxon>
        <taxon>Spermatophyta</taxon>
        <taxon>Magnoliopsida</taxon>
        <taxon>Liliopsida</taxon>
        <taxon>Poales</taxon>
        <taxon>Poaceae</taxon>
        <taxon>PACMAD clade</taxon>
        <taxon>Panicoideae</taxon>
        <taxon>Panicodae</taxon>
        <taxon>Paniceae</taxon>
        <taxon>Panicinae</taxon>
        <taxon>Panicum</taxon>
        <taxon>Panicum sect. Panicum</taxon>
    </lineage>
</organism>
<dbReference type="Gramene" id="PUZ66678">
    <property type="protein sequence ID" value="PUZ66678"/>
    <property type="gene ID" value="GQ55_3G348500"/>
</dbReference>
<reference evidence="2 3" key="1">
    <citation type="submission" date="2018-04" db="EMBL/GenBank/DDBJ databases">
        <title>WGS assembly of Panicum hallii var. hallii HAL2.</title>
        <authorList>
            <person name="Lovell J."/>
            <person name="Jenkins J."/>
            <person name="Lowry D."/>
            <person name="Mamidi S."/>
            <person name="Sreedasyam A."/>
            <person name="Weng X."/>
            <person name="Barry K."/>
            <person name="Bonette J."/>
            <person name="Campitelli B."/>
            <person name="Daum C."/>
            <person name="Gordon S."/>
            <person name="Gould B."/>
            <person name="Lipzen A."/>
            <person name="MacQueen A."/>
            <person name="Palacio-Mejia J."/>
            <person name="Plott C."/>
            <person name="Shakirov E."/>
            <person name="Shu S."/>
            <person name="Yoshinaga Y."/>
            <person name="Zane M."/>
            <person name="Rokhsar D."/>
            <person name="Grimwood J."/>
            <person name="Schmutz J."/>
            <person name="Juenger T."/>
        </authorList>
    </citation>
    <scope>NUCLEOTIDE SEQUENCE [LARGE SCALE GENOMIC DNA]</scope>
    <source>
        <strain evidence="3">cv. HAL2</strain>
    </source>
</reference>
<keyword evidence="3" id="KW-1185">Reference proteome</keyword>
<proteinExistence type="predicted"/>
<feature type="compositionally biased region" description="Polar residues" evidence="1">
    <location>
        <begin position="137"/>
        <end position="153"/>
    </location>
</feature>
<sequence length="221" mass="24818">MWRNIGAKLFSSCTKPPLLKDTAGRPKTERHKGCSEKKRKGDHHKCSICTYYGYHWHNYKRGSPEDIAAMMDVRGPPKKKTKKTKTAQSSIVPWEDEAPAVSMSFPPRLAISHLAVVNMTAIQTLDTTTNKKDKHANSCSGASKRSRTDSNQPEPLLIEFPRSIEQTIDNVKAKPKRKQTAKKKTSVPMKPLDSHAMGTRSKKMDPANHAISTRSKRRISL</sequence>
<name>A0A2T7EFS2_9POAL</name>
<evidence type="ECO:0000313" key="2">
    <source>
        <dbReference type="EMBL" id="PUZ66678.1"/>
    </source>
</evidence>
<dbReference type="EMBL" id="CM009751">
    <property type="protein sequence ID" value="PUZ66678.1"/>
    <property type="molecule type" value="Genomic_DNA"/>
</dbReference>
<feature type="region of interest" description="Disordered" evidence="1">
    <location>
        <begin position="171"/>
        <end position="221"/>
    </location>
</feature>
<evidence type="ECO:0000313" key="3">
    <source>
        <dbReference type="Proteomes" id="UP000244336"/>
    </source>
</evidence>